<comment type="similarity">
    <text evidence="2 8">Belongs to the serpin family.</text>
</comment>
<evidence type="ECO:0000256" key="7">
    <source>
        <dbReference type="ARBA" id="ARBA00023180"/>
    </source>
</evidence>
<dbReference type="SUPFAM" id="SSF56574">
    <property type="entry name" value="Serpins"/>
    <property type="match status" value="1"/>
</dbReference>
<keyword evidence="7" id="KW-0325">Glycoprotein</keyword>
<comment type="subcellular location">
    <subcellularLocation>
        <location evidence="1">Secreted</location>
    </subcellularLocation>
</comment>
<dbReference type="InterPro" id="IPR023795">
    <property type="entry name" value="Serpin_CS"/>
</dbReference>
<dbReference type="Gene3D" id="2.30.39.10">
    <property type="entry name" value="Alpha-1-antitrypsin, domain 1"/>
    <property type="match status" value="1"/>
</dbReference>
<evidence type="ECO:0000256" key="1">
    <source>
        <dbReference type="ARBA" id="ARBA00004613"/>
    </source>
</evidence>
<evidence type="ECO:0000256" key="4">
    <source>
        <dbReference type="ARBA" id="ARBA00022690"/>
    </source>
</evidence>
<keyword evidence="3" id="KW-0964">Secreted</keyword>
<evidence type="ECO:0000256" key="2">
    <source>
        <dbReference type="ARBA" id="ARBA00009500"/>
    </source>
</evidence>
<dbReference type="GO" id="GO:0005615">
    <property type="term" value="C:extracellular space"/>
    <property type="evidence" value="ECO:0007669"/>
    <property type="project" value="InterPro"/>
</dbReference>
<dbReference type="PANTHER" id="PTHR11461:SF211">
    <property type="entry name" value="GH10112P-RELATED"/>
    <property type="match status" value="1"/>
</dbReference>
<accession>A0A8J9VUT8</accession>
<dbReference type="InterPro" id="IPR042178">
    <property type="entry name" value="Serpin_sf_1"/>
</dbReference>
<name>A0A8J9VUT8_9NEOP</name>
<keyword evidence="12" id="KW-1185">Reference proteome</keyword>
<feature type="non-terminal residue" evidence="11">
    <location>
        <position position="400"/>
    </location>
</feature>
<evidence type="ECO:0000313" key="12">
    <source>
        <dbReference type="Proteomes" id="UP000838878"/>
    </source>
</evidence>
<gene>
    <name evidence="11" type="ORF">BINO364_LOCUS13137</name>
</gene>
<keyword evidence="6" id="KW-0722">Serine protease inhibitor</keyword>
<proteinExistence type="inferred from homology"/>
<protein>
    <recommendedName>
        <fullName evidence="10">Serpin domain-containing protein</fullName>
    </recommendedName>
</protein>
<keyword evidence="5 9" id="KW-0732">Signal</keyword>
<dbReference type="Pfam" id="PF00079">
    <property type="entry name" value="Serpin"/>
    <property type="match status" value="1"/>
</dbReference>
<dbReference type="GO" id="GO:0004867">
    <property type="term" value="F:serine-type endopeptidase inhibitor activity"/>
    <property type="evidence" value="ECO:0007669"/>
    <property type="project" value="UniProtKB-KW"/>
</dbReference>
<dbReference type="AlphaFoldDB" id="A0A8J9VUT8"/>
<keyword evidence="4" id="KW-0646">Protease inhibitor</keyword>
<sequence length="400" mass="44501">MKRLILICLTSLILGLSANDDEARLKPILHDGSNKFTANMFNEVAKTNAGKSFVLSAFSVMPLLGQLALASVGESHDELLNSMGLANDDDTKAVFSYTNSLVGSVKNVTLKAANKIYIGKGYELNENFAVVTRDIFRSEVQNIDFGNNVVAANEINQWVEEQTNHLIKDLVDPNSLNQGTEAVLANAIYFKGSWQYNFSKEATSDKDFHSSTDVTTKVKMMYRKGDYNYAESNELNAQILELPYEGNEMSFVVILPRDVDGINELEEKLKDPSVLDRALNDLKRETVVVHLPKFKIETKTDLVNVLENMNVKKVFTSGEARLNKLLNGATNLYVDSGTQKAFIEINEEGTEAAAANEFHVFLSASLEPPPPPVEFYANRPFYFAVKTPSLTLFSGEFHNQ</sequence>
<feature type="signal peptide" evidence="9">
    <location>
        <begin position="1"/>
        <end position="18"/>
    </location>
</feature>
<dbReference type="PANTHER" id="PTHR11461">
    <property type="entry name" value="SERINE PROTEASE INHIBITOR, SERPIN"/>
    <property type="match status" value="1"/>
</dbReference>
<dbReference type="InterPro" id="IPR036186">
    <property type="entry name" value="Serpin_sf"/>
</dbReference>
<dbReference type="CDD" id="cd19579">
    <property type="entry name" value="serpin1K-like"/>
    <property type="match status" value="1"/>
</dbReference>
<reference evidence="11" key="1">
    <citation type="submission" date="2021-12" db="EMBL/GenBank/DDBJ databases">
        <authorList>
            <person name="Martin H S."/>
        </authorList>
    </citation>
    <scope>NUCLEOTIDE SEQUENCE</scope>
</reference>
<feature type="domain" description="Serpin" evidence="10">
    <location>
        <begin position="38"/>
        <end position="400"/>
    </location>
</feature>
<evidence type="ECO:0000259" key="10">
    <source>
        <dbReference type="SMART" id="SM00093"/>
    </source>
</evidence>
<evidence type="ECO:0000256" key="3">
    <source>
        <dbReference type="ARBA" id="ARBA00022525"/>
    </source>
</evidence>
<dbReference type="EMBL" id="OV170227">
    <property type="protein sequence ID" value="CAH0727840.1"/>
    <property type="molecule type" value="Genomic_DNA"/>
</dbReference>
<dbReference type="InterPro" id="IPR000215">
    <property type="entry name" value="Serpin_fam"/>
</dbReference>
<dbReference type="Gene3D" id="3.30.497.10">
    <property type="entry name" value="Antithrombin, subunit I, domain 2"/>
    <property type="match status" value="1"/>
</dbReference>
<dbReference type="PROSITE" id="PS00284">
    <property type="entry name" value="SERPIN"/>
    <property type="match status" value="1"/>
</dbReference>
<dbReference type="SMART" id="SM00093">
    <property type="entry name" value="SERPIN"/>
    <property type="match status" value="1"/>
</dbReference>
<organism evidence="11 12">
    <name type="scientific">Brenthis ino</name>
    <name type="common">lesser marbled fritillary</name>
    <dbReference type="NCBI Taxonomy" id="405034"/>
    <lineage>
        <taxon>Eukaryota</taxon>
        <taxon>Metazoa</taxon>
        <taxon>Ecdysozoa</taxon>
        <taxon>Arthropoda</taxon>
        <taxon>Hexapoda</taxon>
        <taxon>Insecta</taxon>
        <taxon>Pterygota</taxon>
        <taxon>Neoptera</taxon>
        <taxon>Endopterygota</taxon>
        <taxon>Lepidoptera</taxon>
        <taxon>Glossata</taxon>
        <taxon>Ditrysia</taxon>
        <taxon>Papilionoidea</taxon>
        <taxon>Nymphalidae</taxon>
        <taxon>Heliconiinae</taxon>
        <taxon>Argynnini</taxon>
        <taxon>Brenthis</taxon>
    </lineage>
</organism>
<dbReference type="FunFam" id="2.30.39.10:FF:000030">
    <property type="entry name" value="Serpin 2"/>
    <property type="match status" value="1"/>
</dbReference>
<evidence type="ECO:0000256" key="6">
    <source>
        <dbReference type="ARBA" id="ARBA00022900"/>
    </source>
</evidence>
<evidence type="ECO:0000256" key="9">
    <source>
        <dbReference type="SAM" id="SignalP"/>
    </source>
</evidence>
<dbReference type="Proteomes" id="UP000838878">
    <property type="component" value="Chromosome 7"/>
</dbReference>
<feature type="chain" id="PRO_5035442105" description="Serpin domain-containing protein" evidence="9">
    <location>
        <begin position="19"/>
        <end position="400"/>
    </location>
</feature>
<evidence type="ECO:0000256" key="5">
    <source>
        <dbReference type="ARBA" id="ARBA00022729"/>
    </source>
</evidence>
<evidence type="ECO:0000256" key="8">
    <source>
        <dbReference type="RuleBase" id="RU000411"/>
    </source>
</evidence>
<dbReference type="InterPro" id="IPR023796">
    <property type="entry name" value="Serpin_dom"/>
</dbReference>
<evidence type="ECO:0000313" key="11">
    <source>
        <dbReference type="EMBL" id="CAH0727840.1"/>
    </source>
</evidence>
<dbReference type="OrthoDB" id="671595at2759"/>
<dbReference type="InterPro" id="IPR042185">
    <property type="entry name" value="Serpin_sf_2"/>
</dbReference>